<keyword evidence="4" id="KW-0862">Zinc</keyword>
<dbReference type="InterPro" id="IPR038567">
    <property type="entry name" value="T_Elf1_sf"/>
</dbReference>
<evidence type="ECO:0000259" key="8">
    <source>
        <dbReference type="PROSITE" id="PS50157"/>
    </source>
</evidence>
<dbReference type="FunFam" id="2.20.25.190:FF:000002">
    <property type="entry name" value="Transcription elongation factor 1 homolog"/>
    <property type="match status" value="1"/>
</dbReference>
<sequence length="496" mass="56630">MVVTSTDLDYGVIFGPIVVQPSILNPSCLIGLMTEDSRSDLSDTRLSLNLLGLSRRSPSLDWLVCIPPARHEEEQNMEAYSKDGGVYYRTLRIIRAGEPLFVWYSKDFCQTLQIPAVRGRGDQVKDHLVCTSCGEVFEYEFSLMAHKRFKCEESETSNFKETSIENIKTELESMTYKLQKLLQEMVLDGESMASKDSATSRIQKRHFTNEENTQSNPRTKMGKFSCKSLMNSFSDVSAFRKVELQNKHPSSNFPAKCLKLSDSPDLNLYVHTVSVQDSRLTSVLPKRFPNRTVHAQLPLSQRGSQEVPHSSSMMSVSDPWKQYFLSERLNAGIPYMKNSNPMVEKILQNTSPVAVSSPVNAMALSQNWCAKCNASFRMTSDLVYHMRSHHKREFDPVKKKRDDKLRVFAVITNMGRRKKSRKPPPKRKIIEALDTMFNCPFCNHEKSCEVKMDRERNTGFITCTVCLEDYQTSINYLSEPIDVYSDWIDACESANT</sequence>
<dbReference type="GO" id="GO:0005634">
    <property type="term" value="C:nucleus"/>
    <property type="evidence" value="ECO:0007669"/>
    <property type="project" value="UniProtKB-SubCell"/>
</dbReference>
<accession>A0A8W8N1N9</accession>
<organism evidence="9 10">
    <name type="scientific">Magallana gigas</name>
    <name type="common">Pacific oyster</name>
    <name type="synonym">Crassostrea gigas</name>
    <dbReference type="NCBI Taxonomy" id="29159"/>
    <lineage>
        <taxon>Eukaryota</taxon>
        <taxon>Metazoa</taxon>
        <taxon>Spiralia</taxon>
        <taxon>Lophotrochozoa</taxon>
        <taxon>Mollusca</taxon>
        <taxon>Bivalvia</taxon>
        <taxon>Autobranchia</taxon>
        <taxon>Pteriomorphia</taxon>
        <taxon>Ostreida</taxon>
        <taxon>Ostreoidea</taxon>
        <taxon>Ostreidae</taxon>
        <taxon>Magallana</taxon>
    </lineage>
</organism>
<proteinExistence type="inferred from homology"/>
<dbReference type="PANTHER" id="PTHR16516">
    <property type="entry name" value="AGAP007109-PA"/>
    <property type="match status" value="1"/>
</dbReference>
<evidence type="ECO:0000313" key="10">
    <source>
        <dbReference type="Proteomes" id="UP000005408"/>
    </source>
</evidence>
<dbReference type="InterPro" id="IPR001214">
    <property type="entry name" value="SET_dom"/>
</dbReference>
<evidence type="ECO:0000256" key="5">
    <source>
        <dbReference type="ARBA" id="ARBA00023242"/>
    </source>
</evidence>
<evidence type="ECO:0000256" key="2">
    <source>
        <dbReference type="ARBA" id="ARBA00009730"/>
    </source>
</evidence>
<reference evidence="9" key="1">
    <citation type="submission" date="2022-08" db="UniProtKB">
        <authorList>
            <consortium name="EnsemblMetazoa"/>
        </authorList>
    </citation>
    <scope>IDENTIFICATION</scope>
    <source>
        <strain evidence="9">05x7-T-G4-1.051#20</strain>
    </source>
</reference>
<dbReference type="InterPro" id="IPR007808">
    <property type="entry name" value="Elf1"/>
</dbReference>
<dbReference type="EnsemblMetazoa" id="G3579.9">
    <property type="protein sequence ID" value="G3579.9:cds"/>
    <property type="gene ID" value="G3579"/>
</dbReference>
<comment type="similarity">
    <text evidence="2">Belongs to the ELOF1 family.</text>
</comment>
<dbReference type="PROSITE" id="PS00028">
    <property type="entry name" value="ZINC_FINGER_C2H2_1"/>
    <property type="match status" value="1"/>
</dbReference>
<dbReference type="Pfam" id="PF05129">
    <property type="entry name" value="Zn_ribbon_Elf1"/>
    <property type="match status" value="1"/>
</dbReference>
<feature type="domain" description="C2H2-type" evidence="8">
    <location>
        <begin position="367"/>
        <end position="394"/>
    </location>
</feature>
<dbReference type="InterPro" id="IPR046341">
    <property type="entry name" value="SET_dom_sf"/>
</dbReference>
<evidence type="ECO:0000313" key="9">
    <source>
        <dbReference type="EnsemblMetazoa" id="G3579.9:cds"/>
    </source>
</evidence>
<dbReference type="SUPFAM" id="SSF57783">
    <property type="entry name" value="Zinc beta-ribbon"/>
    <property type="match status" value="1"/>
</dbReference>
<dbReference type="Gene3D" id="2.170.270.10">
    <property type="entry name" value="SET domain"/>
    <property type="match status" value="1"/>
</dbReference>
<comment type="subcellular location">
    <subcellularLocation>
        <location evidence="1">Nucleus</location>
    </subcellularLocation>
</comment>
<dbReference type="AlphaFoldDB" id="A0A8W8N1N9"/>
<dbReference type="PROSITE" id="PS50157">
    <property type="entry name" value="ZINC_FINGER_C2H2_2"/>
    <property type="match status" value="2"/>
</dbReference>
<dbReference type="PANTHER" id="PTHR16516:SF4">
    <property type="entry name" value="C2H2-TYPE DOMAIN-CONTAINING PROTEIN"/>
    <property type="match status" value="1"/>
</dbReference>
<feature type="region of interest" description="Disordered" evidence="7">
    <location>
        <begin position="198"/>
        <end position="221"/>
    </location>
</feature>
<evidence type="ECO:0000256" key="1">
    <source>
        <dbReference type="ARBA" id="ARBA00004123"/>
    </source>
</evidence>
<dbReference type="GO" id="GO:0008270">
    <property type="term" value="F:zinc ion binding"/>
    <property type="evidence" value="ECO:0007669"/>
    <property type="project" value="UniProtKB-KW"/>
</dbReference>
<evidence type="ECO:0000256" key="7">
    <source>
        <dbReference type="SAM" id="MobiDB-lite"/>
    </source>
</evidence>
<evidence type="ECO:0000256" key="3">
    <source>
        <dbReference type="ARBA" id="ARBA00014973"/>
    </source>
</evidence>
<dbReference type="Pfam" id="PF21549">
    <property type="entry name" value="PRDM2_PR"/>
    <property type="match status" value="1"/>
</dbReference>
<dbReference type="GO" id="GO:0006355">
    <property type="term" value="P:regulation of DNA-templated transcription"/>
    <property type="evidence" value="ECO:0007669"/>
    <property type="project" value="TreeGrafter"/>
</dbReference>
<dbReference type="InterPro" id="IPR052296">
    <property type="entry name" value="TR-Histone_Methyltrans"/>
</dbReference>
<evidence type="ECO:0000256" key="4">
    <source>
        <dbReference type="ARBA" id="ARBA00022833"/>
    </source>
</evidence>
<dbReference type="Proteomes" id="UP000005408">
    <property type="component" value="Unassembled WGS sequence"/>
</dbReference>
<keyword evidence="6" id="KW-0479">Metal-binding</keyword>
<feature type="domain" description="C2H2-type" evidence="8">
    <location>
        <begin position="128"/>
        <end position="155"/>
    </location>
</feature>
<keyword evidence="6" id="KW-0863">Zinc-finger</keyword>
<keyword evidence="5" id="KW-0539">Nucleus</keyword>
<dbReference type="Gene3D" id="2.20.25.190">
    <property type="match status" value="1"/>
</dbReference>
<protein>
    <recommendedName>
        <fullName evidence="3">Transcription elongation factor 1 homolog</fullName>
    </recommendedName>
</protein>
<evidence type="ECO:0000256" key="6">
    <source>
        <dbReference type="PROSITE-ProRule" id="PRU00042"/>
    </source>
</evidence>
<name>A0A8W8N1N9_MAGGI</name>
<keyword evidence="10" id="KW-1185">Reference proteome</keyword>
<dbReference type="InterPro" id="IPR013087">
    <property type="entry name" value="Znf_C2H2_type"/>
</dbReference>